<dbReference type="InterPro" id="IPR047821">
    <property type="entry name" value="P5B-type_ATPase"/>
</dbReference>
<dbReference type="AlphaFoldDB" id="A0A8J9W8T6"/>
<dbReference type="SUPFAM" id="SSF81653">
    <property type="entry name" value="Calcium ATPase, transduction domain A"/>
    <property type="match status" value="1"/>
</dbReference>
<feature type="transmembrane region" description="Helical" evidence="24">
    <location>
        <begin position="530"/>
        <end position="549"/>
    </location>
</feature>
<evidence type="ECO:0000256" key="20">
    <source>
        <dbReference type="ARBA" id="ARBA00051772"/>
    </source>
</evidence>
<evidence type="ECO:0000256" key="9">
    <source>
        <dbReference type="ARBA" id="ARBA00022741"/>
    </source>
</evidence>
<feature type="transmembrane region" description="Helical" evidence="24">
    <location>
        <begin position="1124"/>
        <end position="1146"/>
    </location>
</feature>
<comment type="catalytic activity">
    <reaction evidence="19">
        <text>spermidine(out) + ATP + H2O = spermidine(in) + ADP + phosphate + H(+)</text>
        <dbReference type="Rhea" id="RHEA:29999"/>
        <dbReference type="ChEBI" id="CHEBI:15377"/>
        <dbReference type="ChEBI" id="CHEBI:15378"/>
        <dbReference type="ChEBI" id="CHEBI:30616"/>
        <dbReference type="ChEBI" id="CHEBI:43474"/>
        <dbReference type="ChEBI" id="CHEBI:57834"/>
        <dbReference type="ChEBI" id="CHEBI:456216"/>
    </reaction>
</comment>
<dbReference type="PROSITE" id="PS00154">
    <property type="entry name" value="ATPASE_E1_E2"/>
    <property type="match status" value="1"/>
</dbReference>
<dbReference type="GO" id="GO:0061909">
    <property type="term" value="P:autophagosome-lysosome fusion"/>
    <property type="evidence" value="ECO:0007669"/>
    <property type="project" value="UniProtKB-ARBA"/>
</dbReference>
<evidence type="ECO:0000256" key="1">
    <source>
        <dbReference type="ARBA" id="ARBA00004107"/>
    </source>
</evidence>
<feature type="transmembrane region" description="Helical" evidence="24">
    <location>
        <begin position="1083"/>
        <end position="1104"/>
    </location>
</feature>
<evidence type="ECO:0000256" key="18">
    <source>
        <dbReference type="ARBA" id="ARBA00049360"/>
    </source>
</evidence>
<keyword evidence="14 24" id="KW-1133">Transmembrane helix</keyword>
<dbReference type="InterPro" id="IPR001757">
    <property type="entry name" value="P_typ_ATPase"/>
</dbReference>
<dbReference type="PRINTS" id="PR00119">
    <property type="entry name" value="CATATPASE"/>
</dbReference>
<evidence type="ECO:0000256" key="4">
    <source>
        <dbReference type="ARBA" id="ARBA00006000"/>
    </source>
</evidence>
<dbReference type="CDD" id="cd07542">
    <property type="entry name" value="P-type_ATPase_cation"/>
    <property type="match status" value="1"/>
</dbReference>
<evidence type="ECO:0000256" key="12">
    <source>
        <dbReference type="ARBA" id="ARBA00022842"/>
    </source>
</evidence>
<dbReference type="SFLD" id="SFLDF00027">
    <property type="entry name" value="p-type_atpase"/>
    <property type="match status" value="1"/>
</dbReference>
<evidence type="ECO:0000256" key="13">
    <source>
        <dbReference type="ARBA" id="ARBA00022967"/>
    </source>
</evidence>
<dbReference type="Pfam" id="PF12409">
    <property type="entry name" value="P5-ATPase"/>
    <property type="match status" value="1"/>
</dbReference>
<comment type="catalytic activity">
    <reaction evidence="20">
        <text>spermine(out) + ATP + H2O = spermine(in) + ADP + phosphate + H(+)</text>
        <dbReference type="Rhea" id="RHEA:63368"/>
        <dbReference type="ChEBI" id="CHEBI:15377"/>
        <dbReference type="ChEBI" id="CHEBI:15378"/>
        <dbReference type="ChEBI" id="CHEBI:30616"/>
        <dbReference type="ChEBI" id="CHEBI:43474"/>
        <dbReference type="ChEBI" id="CHEBI:45725"/>
        <dbReference type="ChEBI" id="CHEBI:456216"/>
    </reaction>
</comment>
<dbReference type="GO" id="GO:0006874">
    <property type="term" value="P:intracellular calcium ion homeostasis"/>
    <property type="evidence" value="ECO:0007669"/>
    <property type="project" value="TreeGrafter"/>
</dbReference>
<dbReference type="GO" id="GO:0061462">
    <property type="term" value="P:protein localization to lysosome"/>
    <property type="evidence" value="ECO:0007669"/>
    <property type="project" value="UniProtKB-ARBA"/>
</dbReference>
<dbReference type="PANTHER" id="PTHR45630">
    <property type="entry name" value="CATION-TRANSPORTING ATPASE-RELATED"/>
    <property type="match status" value="1"/>
</dbReference>
<keyword evidence="12 24" id="KW-0460">Magnesium</keyword>
<evidence type="ECO:0000256" key="23">
    <source>
        <dbReference type="ARBA" id="ARBA00065284"/>
    </source>
</evidence>
<evidence type="ECO:0000256" key="19">
    <source>
        <dbReference type="ARBA" id="ARBA00050445"/>
    </source>
</evidence>
<feature type="transmembrane region" description="Helical" evidence="24">
    <location>
        <begin position="1158"/>
        <end position="1179"/>
    </location>
</feature>
<dbReference type="SFLD" id="SFLDS00003">
    <property type="entry name" value="Haloacid_Dehalogenase"/>
    <property type="match status" value="1"/>
</dbReference>
<dbReference type="InterPro" id="IPR059000">
    <property type="entry name" value="ATPase_P-type_domA"/>
</dbReference>
<feature type="transmembrane region" description="Helical" evidence="24">
    <location>
        <begin position="1199"/>
        <end position="1222"/>
    </location>
</feature>
<comment type="similarity">
    <text evidence="4 24">Belongs to the cation transport ATPase (P-type) (TC 3.A.3) family. Type V subfamily.</text>
</comment>
<keyword evidence="11 24" id="KW-0067">ATP-binding</keyword>
<dbReference type="GO" id="GO:0005524">
    <property type="term" value="F:ATP binding"/>
    <property type="evidence" value="ECO:0007669"/>
    <property type="project" value="UniProtKB-UniRule"/>
</dbReference>
<dbReference type="EMBL" id="OV696696">
    <property type="protein sequence ID" value="CAH1240758.1"/>
    <property type="molecule type" value="Genomic_DNA"/>
</dbReference>
<proteinExistence type="inferred from homology"/>
<dbReference type="GO" id="GO:0019829">
    <property type="term" value="F:ATPase-coupled monoatomic cation transmembrane transporter activity"/>
    <property type="evidence" value="ECO:0007669"/>
    <property type="project" value="UniProtKB-UniRule"/>
</dbReference>
<keyword evidence="13 24" id="KW-1278">Translocase</keyword>
<evidence type="ECO:0000256" key="11">
    <source>
        <dbReference type="ARBA" id="ARBA00022840"/>
    </source>
</evidence>
<comment type="subcellular location">
    <subcellularLocation>
        <location evidence="3">Cytoplasmic vesicle</location>
        <location evidence="3">Autophagosome membrane</location>
        <topology evidence="3">Multi-pass membrane protein</topology>
    </subcellularLocation>
    <subcellularLocation>
        <location evidence="22">Endosome</location>
        <location evidence="22">Multivesicular body membrane</location>
        <topology evidence="22">Multi-pass membrane protein</topology>
    </subcellularLocation>
    <subcellularLocation>
        <location evidence="1">Late endosome membrane</location>
        <topology evidence="1">Multi-pass membrane protein</topology>
    </subcellularLocation>
    <subcellularLocation>
        <location evidence="2">Lysosome membrane</location>
        <topology evidence="2">Multi-pass membrane protein</topology>
    </subcellularLocation>
    <subcellularLocation>
        <location evidence="24">Membrane</location>
        <topology evidence="24">Multi-pass membrane protein</topology>
    </subcellularLocation>
</comment>
<keyword evidence="5" id="KW-0813">Transport</keyword>
<dbReference type="Gene3D" id="1.20.1110.10">
    <property type="entry name" value="Calcium-transporting ATPase, transmembrane domain"/>
    <property type="match status" value="1"/>
</dbReference>
<feature type="domain" description="P5B-type ATPase N-terminal" evidence="26">
    <location>
        <begin position="66"/>
        <end position="235"/>
    </location>
</feature>
<dbReference type="GO" id="GO:0016887">
    <property type="term" value="F:ATP hydrolysis activity"/>
    <property type="evidence" value="ECO:0007669"/>
    <property type="project" value="InterPro"/>
</dbReference>
<evidence type="ECO:0000256" key="2">
    <source>
        <dbReference type="ARBA" id="ARBA00004155"/>
    </source>
</evidence>
<dbReference type="InterPro" id="IPR006544">
    <property type="entry name" value="P-type_TPase_V"/>
</dbReference>
<dbReference type="NCBIfam" id="TIGR01494">
    <property type="entry name" value="ATPase_P-type"/>
    <property type="match status" value="1"/>
</dbReference>
<dbReference type="Pfam" id="PF13246">
    <property type="entry name" value="Cation_ATPase"/>
    <property type="match status" value="1"/>
</dbReference>
<keyword evidence="17" id="KW-0968">Cytoplasmic vesicle</keyword>
<comment type="subunit">
    <text evidence="23">Interacts with MYCBP2; the interaction inhibits the ubiquitination of TSC2 by MYCBP2. Interacts with HDAC6; the interaction results in recruitment of HDAC6 to lysosomes to promote CTTN deacetylation.</text>
</comment>
<keyword evidence="10" id="KW-0967">Endosome</keyword>
<dbReference type="GO" id="GO:1900180">
    <property type="term" value="P:regulation of protein localization to nucleus"/>
    <property type="evidence" value="ECO:0007669"/>
    <property type="project" value="UniProtKB-ARBA"/>
</dbReference>
<dbReference type="SUPFAM" id="SSF81665">
    <property type="entry name" value="Calcium ATPase, transmembrane domain M"/>
    <property type="match status" value="1"/>
</dbReference>
<dbReference type="InterPro" id="IPR044492">
    <property type="entry name" value="P_typ_ATPase_HD_dom"/>
</dbReference>
<dbReference type="Gene3D" id="2.70.150.10">
    <property type="entry name" value="Calcium-transporting ATPase, cytoplasmic transduction domain A"/>
    <property type="match status" value="1"/>
</dbReference>
<dbReference type="GO" id="GO:0032585">
    <property type="term" value="C:multivesicular body membrane"/>
    <property type="evidence" value="ECO:0007669"/>
    <property type="project" value="UniProtKB-SubCell"/>
</dbReference>
<accession>A0A8J9W8T6</accession>
<dbReference type="FunFam" id="1.20.1110.10:FF:000023">
    <property type="entry name" value="Cation-transporting ATPase"/>
    <property type="match status" value="1"/>
</dbReference>
<dbReference type="GO" id="GO:0005765">
    <property type="term" value="C:lysosomal membrane"/>
    <property type="evidence" value="ECO:0007669"/>
    <property type="project" value="UniProtKB-SubCell"/>
</dbReference>
<dbReference type="GO" id="GO:0006882">
    <property type="term" value="P:intracellular zinc ion homeostasis"/>
    <property type="evidence" value="ECO:0007669"/>
    <property type="project" value="UniProtKB-ARBA"/>
</dbReference>
<evidence type="ECO:0000256" key="3">
    <source>
        <dbReference type="ARBA" id="ARBA00004542"/>
    </source>
</evidence>
<dbReference type="GO" id="GO:0000421">
    <property type="term" value="C:autophagosome membrane"/>
    <property type="evidence" value="ECO:0007669"/>
    <property type="project" value="UniProtKB-SubCell"/>
</dbReference>
<evidence type="ECO:0000313" key="27">
    <source>
        <dbReference type="EMBL" id="CAH1240758.1"/>
    </source>
</evidence>
<evidence type="ECO:0000313" key="28">
    <source>
        <dbReference type="Proteomes" id="UP000838412"/>
    </source>
</evidence>
<dbReference type="SUPFAM" id="SSF56784">
    <property type="entry name" value="HAD-like"/>
    <property type="match status" value="1"/>
</dbReference>
<dbReference type="NCBIfam" id="TIGR01657">
    <property type="entry name" value="P-ATPase-V"/>
    <property type="match status" value="1"/>
</dbReference>
<organism evidence="27 28">
    <name type="scientific">Branchiostoma lanceolatum</name>
    <name type="common">Common lancelet</name>
    <name type="synonym">Amphioxus lanceolatum</name>
    <dbReference type="NCBI Taxonomy" id="7740"/>
    <lineage>
        <taxon>Eukaryota</taxon>
        <taxon>Metazoa</taxon>
        <taxon>Chordata</taxon>
        <taxon>Cephalochordata</taxon>
        <taxon>Leptocardii</taxon>
        <taxon>Amphioxiformes</taxon>
        <taxon>Branchiostomatidae</taxon>
        <taxon>Branchiostoma</taxon>
    </lineage>
</organism>
<dbReference type="OrthoDB" id="48943at2759"/>
<keyword evidence="28" id="KW-1185">Reference proteome</keyword>
<comment type="function">
    <text evidence="21">ATPase which acts as a lysosomal polyamine exporter with high affinity for spermine. Also stimulates cellular uptake of polyamines and protects against polyamine toxicity. Plays a role in intracellular cation homeostasis and the maintenance of neuronal integrity. Contributes to cellular zinc homeostasis. Confers cellular protection against Mn(2+) and Zn(2+) toxicity and mitochondrial stress. Required for proper lysosomal and mitochondrial maintenance. Regulates the autophagy-lysosome pathway through the control of SYT11 expression at both transcriptional and post-translational levels. Facilitates recruitment of deacetylase HDAC6 to lysosomes to deacetylate CTTN, leading to actin polymerization, promotion of autophagosome-lysosome fusion and completion of autophagy. Promotes secretion of exosomes as well as secretion of SCNA via exosomes. Plays a role in lipid homeostasis.</text>
</comment>
<dbReference type="InterPro" id="IPR023214">
    <property type="entry name" value="HAD_sf"/>
</dbReference>
<dbReference type="FunFam" id="3.40.50.1000:FF:000045">
    <property type="entry name" value="Cation-transporting ATPase"/>
    <property type="match status" value="1"/>
</dbReference>
<keyword evidence="9 24" id="KW-0547">Nucleotide-binding</keyword>
<dbReference type="Pfam" id="PF00122">
    <property type="entry name" value="E1-E2_ATPase"/>
    <property type="match status" value="1"/>
</dbReference>
<dbReference type="InterPro" id="IPR047819">
    <property type="entry name" value="P5A-ATPase_N"/>
</dbReference>
<feature type="domain" description="P-type ATPase A" evidence="25">
    <location>
        <begin position="351"/>
        <end position="476"/>
    </location>
</feature>
<dbReference type="GO" id="GO:0043025">
    <property type="term" value="C:neuronal cell body"/>
    <property type="evidence" value="ECO:0007669"/>
    <property type="project" value="UniProtKB-ARBA"/>
</dbReference>
<evidence type="ECO:0000256" key="7">
    <source>
        <dbReference type="ARBA" id="ARBA00022692"/>
    </source>
</evidence>
<keyword evidence="7 24" id="KW-0812">Transmembrane</keyword>
<dbReference type="InterPro" id="IPR023298">
    <property type="entry name" value="ATPase_P-typ_TM_dom_sf"/>
</dbReference>
<evidence type="ECO:0000256" key="17">
    <source>
        <dbReference type="ARBA" id="ARBA00023329"/>
    </source>
</evidence>
<dbReference type="InterPro" id="IPR018303">
    <property type="entry name" value="ATPase_P-typ_P_site"/>
</dbReference>
<dbReference type="GO" id="GO:0015203">
    <property type="term" value="F:polyamine transmembrane transporter activity"/>
    <property type="evidence" value="ECO:0007669"/>
    <property type="project" value="TreeGrafter"/>
</dbReference>
<dbReference type="EC" id="7.2.2.-" evidence="24"/>
<evidence type="ECO:0000256" key="8">
    <source>
        <dbReference type="ARBA" id="ARBA00022723"/>
    </source>
</evidence>
<evidence type="ECO:0000259" key="26">
    <source>
        <dbReference type="Pfam" id="PF12409"/>
    </source>
</evidence>
<dbReference type="GO" id="GO:1903543">
    <property type="term" value="P:positive regulation of exosomal secretion"/>
    <property type="evidence" value="ECO:0007669"/>
    <property type="project" value="UniProtKB-ARBA"/>
</dbReference>
<comment type="catalytic activity">
    <reaction evidence="18 24">
        <text>ATP + H2O = ADP + phosphate + H(+)</text>
        <dbReference type="Rhea" id="RHEA:13065"/>
        <dbReference type="ChEBI" id="CHEBI:15377"/>
        <dbReference type="ChEBI" id="CHEBI:15378"/>
        <dbReference type="ChEBI" id="CHEBI:30616"/>
        <dbReference type="ChEBI" id="CHEBI:43474"/>
        <dbReference type="ChEBI" id="CHEBI:456216"/>
    </reaction>
</comment>
<protein>
    <recommendedName>
        <fullName evidence="24">Cation-transporting ATPase</fullName>
        <ecNumber evidence="24">7.2.2.-</ecNumber>
    </recommendedName>
</protein>
<evidence type="ECO:0000256" key="16">
    <source>
        <dbReference type="ARBA" id="ARBA00023228"/>
    </source>
</evidence>
<dbReference type="InterPro" id="IPR008250">
    <property type="entry name" value="ATPase_P-typ_transduc_dom_A_sf"/>
</dbReference>
<dbReference type="FunFam" id="3.40.1110.10:FF:000026">
    <property type="entry name" value="Cation-transporting ATPase"/>
    <property type="match status" value="1"/>
</dbReference>
<dbReference type="GO" id="GO:0043005">
    <property type="term" value="C:neuron projection"/>
    <property type="evidence" value="ECO:0007669"/>
    <property type="project" value="UniProtKB-ARBA"/>
</dbReference>
<keyword evidence="15 24" id="KW-0472">Membrane</keyword>
<evidence type="ECO:0000256" key="21">
    <source>
        <dbReference type="ARBA" id="ARBA00053898"/>
    </source>
</evidence>
<reference evidence="27" key="1">
    <citation type="submission" date="2022-01" db="EMBL/GenBank/DDBJ databases">
        <authorList>
            <person name="Braso-Vives M."/>
        </authorList>
    </citation>
    <scope>NUCLEOTIDE SEQUENCE</scope>
</reference>
<dbReference type="GO" id="GO:0010821">
    <property type="term" value="P:regulation of mitochondrion organization"/>
    <property type="evidence" value="ECO:0007669"/>
    <property type="project" value="UniProtKB-ARBA"/>
</dbReference>
<evidence type="ECO:0000256" key="22">
    <source>
        <dbReference type="ARBA" id="ARBA00060400"/>
    </source>
</evidence>
<evidence type="ECO:0000256" key="24">
    <source>
        <dbReference type="RuleBase" id="RU362082"/>
    </source>
</evidence>
<dbReference type="Gene3D" id="3.40.1110.10">
    <property type="entry name" value="Calcium-transporting ATPase, cytoplasmic domain N"/>
    <property type="match status" value="1"/>
</dbReference>
<keyword evidence="16" id="KW-0458">Lysosome</keyword>
<evidence type="ECO:0000256" key="6">
    <source>
        <dbReference type="ARBA" id="ARBA00022553"/>
    </source>
</evidence>
<feature type="transmembrane region" description="Helical" evidence="24">
    <location>
        <begin position="1044"/>
        <end position="1063"/>
    </location>
</feature>
<gene>
    <name evidence="27" type="primary">ATP13A3</name>
    <name evidence="27" type="ORF">BLAG_LOCUS4597</name>
</gene>
<dbReference type="GO" id="GO:0034599">
    <property type="term" value="P:cellular response to oxidative stress"/>
    <property type="evidence" value="ECO:0007669"/>
    <property type="project" value="UniProtKB-ARBA"/>
</dbReference>
<evidence type="ECO:0000256" key="14">
    <source>
        <dbReference type="ARBA" id="ARBA00022989"/>
    </source>
</evidence>
<dbReference type="FunFam" id="2.70.150.10:FF:000060">
    <property type="entry name" value="Cation-transporting ATPase"/>
    <property type="match status" value="1"/>
</dbReference>
<dbReference type="Proteomes" id="UP000838412">
    <property type="component" value="Chromosome 11"/>
</dbReference>
<dbReference type="InterPro" id="IPR036412">
    <property type="entry name" value="HAD-like_sf"/>
</dbReference>
<dbReference type="Gene3D" id="3.40.50.1000">
    <property type="entry name" value="HAD superfamily/HAD-like"/>
    <property type="match status" value="1"/>
</dbReference>
<keyword evidence="6" id="KW-0597">Phosphoprotein</keyword>
<evidence type="ECO:0000256" key="10">
    <source>
        <dbReference type="ARBA" id="ARBA00022753"/>
    </source>
</evidence>
<feature type="transmembrane region" description="Helical" evidence="24">
    <location>
        <begin position="78"/>
        <end position="105"/>
    </location>
</feature>
<feature type="transmembrane region" description="Helical" evidence="24">
    <location>
        <begin position="490"/>
        <end position="510"/>
    </location>
</feature>
<dbReference type="GO" id="GO:0046872">
    <property type="term" value="F:metal ion binding"/>
    <property type="evidence" value="ECO:0007669"/>
    <property type="project" value="UniProtKB-UniRule"/>
</dbReference>
<sequence>MMALCKVTGPATLPDGTVDVTDTTPVSWSSFSHERWHFLCRFLPRLADICPDRQAMAPFLLNHGTEDEMECQGYKTNSYKACLCLCLVVLCGGGPVGVLLAMLVFRWRPDWKLRATKSRCPLYRADAVLLKDISDRWWTETVDIIYVPVDESMLHVPDWLAPYINACPDFHLDPKTQTVAAKQYGSFGQVADCSYKEEDGDEEDVKETTSLTSVNDKERLSVRFFDHQRRRYIWDASTRCFTSLRGLDDTTPCSYFYQAAGMSREEQNRKHVLYGENTIYIEVKSYFRLLIEEVLNPFYVFQIFSVILWSLNDYYVYASCIVVISVISISVELYEIRKQAETLRDMVALEAEVSVWRGGDEYEDIPGQELVPGDVITIPPHGTMMACDAVLITGNCIVNESMLTGESVPVTKTPLPSPPRGEGQDPALYMSEEHKRHTLFCGTQVIQTRYYGGEKVKAVVIRTGFLSAKGELVRSILFPKPMGFKFYQDAMRFLAVLAGLAVIGFSYSVYVMISFKASVKDVIVRALDMITVIVPPALPAAMTIGSVYAQRRLKKEGIFCISPPRINISGKTKLVCFDKTGTLTEDGLDLWGVVPADMSVVRNAADLPRGPLLAAMASCHSLTLIEGEMTGDPLDLKMFEATDWLLEEPGPDNTRFDILAPTVVKPVTADTFIMGATSQTPYEIGILRQFPFSSSLQRMSVITRTLGNRHMDVYLKGAPEMVASLCIKETVPSEFHNTLMRYTLQGFRVIAFAWKVLDTSIKFHHLQKIQRDQVETDLTFLGLMVMQNALKPETTPTIHQLNDANIRTVMVTGDNMLTAVSVARNCGMVLSKDTVILVNASPPEDGQPAHVTWTYSEHPTEQSLVQGEARQPGNWDSGADMSEPLVEYDMSYQVIPIKEPEGRYHFAVSGKSFAVIRSHFSDLIPKICVRGTVFARMSPNQKAQLVESLQDLGYCVAMCGDGANDCGALKTAHAGISLSEAEASVASPFTSKIPNIQCVPTVIREGRAALVTSFGSFKYMALYSMVQFVSVITLYSINSNLGDIQYLYIDLAITTTVALFMGWQEAYPKLVPQRPPGSLMAPVNLFSVLSQVVLMIAVQVGTFLYLKQQPWFKALKPNPNSDNILCYETTVVFSVSSYLYIILAAAFSKGRPYRRPLYTNYVFMVCLVILLGFSTLLLLHPFTALAKFIELMVDMPFHFRLTLLGIISAYCIVVFVVEDFVVSSQVLRRLFRLRKKIPKNKYKLLEKELAENPDWPPVGETTYAMEEKYQDSTQS</sequence>
<name>A0A8J9W8T6_BRALA</name>
<evidence type="ECO:0000256" key="5">
    <source>
        <dbReference type="ARBA" id="ARBA00022448"/>
    </source>
</evidence>
<dbReference type="GO" id="GO:1905165">
    <property type="term" value="P:regulation of lysosomal protein catabolic process"/>
    <property type="evidence" value="ECO:0007669"/>
    <property type="project" value="UniProtKB-ARBA"/>
</dbReference>
<dbReference type="SUPFAM" id="SSF81660">
    <property type="entry name" value="Metal cation-transporting ATPase, ATP-binding domain N"/>
    <property type="match status" value="1"/>
</dbReference>
<evidence type="ECO:0000256" key="15">
    <source>
        <dbReference type="ARBA" id="ARBA00023136"/>
    </source>
</evidence>
<evidence type="ECO:0000259" key="25">
    <source>
        <dbReference type="Pfam" id="PF00122"/>
    </source>
</evidence>
<dbReference type="SFLD" id="SFLDG00002">
    <property type="entry name" value="C1.7:_P-type_atpase_like"/>
    <property type="match status" value="1"/>
</dbReference>
<dbReference type="PANTHER" id="PTHR45630:SF8">
    <property type="entry name" value="CATION-TRANSPORTING ATPASE"/>
    <property type="match status" value="1"/>
</dbReference>
<dbReference type="InterPro" id="IPR023299">
    <property type="entry name" value="ATPase_P-typ_cyto_dom_N"/>
</dbReference>
<feature type="transmembrane region" description="Helical" evidence="24">
    <location>
        <begin position="314"/>
        <end position="334"/>
    </location>
</feature>
<feature type="transmembrane region" description="Helical" evidence="24">
    <location>
        <begin position="1020"/>
        <end position="1038"/>
    </location>
</feature>
<keyword evidence="8 24" id="KW-0479">Metal-binding</keyword>
<dbReference type="GO" id="GO:0015662">
    <property type="term" value="F:P-type ion transporter activity"/>
    <property type="evidence" value="ECO:0007669"/>
    <property type="project" value="InterPro"/>
</dbReference>